<organism evidence="1 2">
    <name type="scientific">Mobiluncus curtisii (strain ATCC 43063 / DSM 2711 / V125)</name>
    <name type="common">Falcivibrio vaginalis</name>
    <dbReference type="NCBI Taxonomy" id="548479"/>
    <lineage>
        <taxon>Bacteria</taxon>
        <taxon>Bacillati</taxon>
        <taxon>Actinomycetota</taxon>
        <taxon>Actinomycetes</taxon>
        <taxon>Actinomycetales</taxon>
        <taxon>Actinomycetaceae</taxon>
        <taxon>Mobiluncus</taxon>
    </lineage>
</organism>
<keyword evidence="2" id="KW-1185">Reference proteome</keyword>
<reference evidence="2" key="1">
    <citation type="submission" date="2010-03" db="EMBL/GenBank/DDBJ databases">
        <title>Complete sequence of Mobiluncus curtisii ATCC 43063.</title>
        <authorList>
            <person name="Muzny D."/>
            <person name="Qin X."/>
            <person name="Deng J."/>
            <person name="Jiang H."/>
            <person name="Liu Y."/>
            <person name="Qu J."/>
            <person name="Song X.-Z."/>
            <person name="Zhang L."/>
            <person name="Thornton R."/>
            <person name="Coyle M."/>
            <person name="Francisco L."/>
            <person name="Jackson L."/>
            <person name="Javaid M."/>
            <person name="Korchina V."/>
            <person name="Kovar C."/>
            <person name="Mata R."/>
            <person name="Mathew T."/>
            <person name="Ngo R."/>
            <person name="Nguyen L."/>
            <person name="Nguyen N."/>
            <person name="Okwuonu G."/>
            <person name="Ongeri F."/>
            <person name="Pham C."/>
            <person name="Simmons D."/>
            <person name="Wilczek-Boney K."/>
            <person name="Hale W."/>
            <person name="Jakkamsetti A."/>
            <person name="Pham P."/>
            <person name="Ruth R."/>
            <person name="San Lucas F."/>
            <person name="Warren J."/>
            <person name="Zhang J."/>
            <person name="Zhao Z."/>
            <person name="Zhou C."/>
            <person name="Zhu D."/>
            <person name="Lee S."/>
            <person name="Bess C."/>
            <person name="Blankenburg K."/>
            <person name="Forbes L."/>
            <person name="Fu Q."/>
            <person name="Gubbala S."/>
            <person name="Hirani K."/>
            <person name="Jayaseelan J.C."/>
            <person name="Lara F."/>
            <person name="Munidasa M."/>
            <person name="Palculict T."/>
            <person name="Patil S."/>
            <person name="Pu L.-L."/>
            <person name="Saada N."/>
            <person name="Tang L."/>
            <person name="Weissenberger G."/>
            <person name="Zhu Y."/>
            <person name="Hemphill L."/>
            <person name="Shang Y."/>
            <person name="Youmans B."/>
            <person name="Ayvaz T."/>
            <person name="Ross M."/>
            <person name="Santibanez J."/>
            <person name="Aqrawi P."/>
            <person name="Gross S."/>
            <person name="Joshi V."/>
            <person name="Fowler G."/>
            <person name="Nazareth L."/>
            <person name="Reid J."/>
            <person name="Worley K."/>
            <person name="Petrosino J."/>
            <person name="Highlander S."/>
            <person name="Gibbs R."/>
            <person name="Gibbs R."/>
        </authorList>
    </citation>
    <scope>NUCLEOTIDE SEQUENCE [LARGE SCALE GENOMIC DNA]</scope>
    <source>
        <strain evidence="2">ATCC 43063 / DSM 2711 / V125</strain>
    </source>
</reference>
<evidence type="ECO:0000313" key="1">
    <source>
        <dbReference type="EMBL" id="ADI66474.1"/>
    </source>
</evidence>
<dbReference type="HOGENOM" id="CLU_168842_2_1_11"/>
<dbReference type="AlphaFoldDB" id="D6ZIC5"/>
<dbReference type="Pfam" id="PF11305">
    <property type="entry name" value="DUF3107"/>
    <property type="match status" value="1"/>
</dbReference>
<evidence type="ECO:0000313" key="2">
    <source>
        <dbReference type="Proteomes" id="UP000006742"/>
    </source>
</evidence>
<dbReference type="eggNOG" id="ENOG5033G5C">
    <property type="taxonomic scope" value="Bacteria"/>
</dbReference>
<dbReference type="KEGG" id="mcu:HMPREF0573_10155"/>
<evidence type="ECO:0008006" key="3">
    <source>
        <dbReference type="Google" id="ProtNLM"/>
    </source>
</evidence>
<dbReference type="InterPro" id="IPR021456">
    <property type="entry name" value="DUF3107"/>
</dbReference>
<dbReference type="EMBL" id="CP001992">
    <property type="protein sequence ID" value="ADI66474.1"/>
    <property type="molecule type" value="Genomic_DNA"/>
</dbReference>
<dbReference type="STRING" id="548479.HMPREF0573_10155"/>
<gene>
    <name evidence="1" type="ordered locus">HMPREF0573_10155</name>
</gene>
<dbReference type="Proteomes" id="UP000006742">
    <property type="component" value="Chromosome"/>
</dbReference>
<sequence>MVMEIKIGMKSVARELSLDIDKSFEELQKLLTDAVAGGEIIDLVDKRESHTLINAGNIAYVEFAPERQNRIGFAI</sequence>
<accession>D6ZIC5</accession>
<proteinExistence type="predicted"/>
<protein>
    <recommendedName>
        <fullName evidence="3">ATP-binding protein</fullName>
    </recommendedName>
</protein>
<name>D6ZIC5_MOBCV</name>